<reference evidence="1 2" key="1">
    <citation type="submission" date="2014-04" db="EMBL/GenBank/DDBJ databases">
        <title>A new species of microsporidia sheds light on the evolution of extreme parasitism.</title>
        <authorList>
            <person name="Haag K.L."/>
            <person name="James T.Y."/>
            <person name="Larsson R."/>
            <person name="Schaer T.M."/>
            <person name="Refardt D."/>
            <person name="Pombert J.-F."/>
            <person name="Ebert D."/>
        </authorList>
    </citation>
    <scope>NUCLEOTIDE SEQUENCE [LARGE SCALE GENOMIC DNA]</scope>
    <source>
        <strain evidence="1 2">UGP3</strain>
        <tissue evidence="1">Spores</tissue>
    </source>
</reference>
<comment type="caution">
    <text evidence="1">The sequence shown here is derived from an EMBL/GenBank/DDBJ whole genome shotgun (WGS) entry which is preliminary data.</text>
</comment>
<dbReference type="OrthoDB" id="43744at2759"/>
<gene>
    <name evidence="1" type="ORF">DI09_10p230</name>
</gene>
<dbReference type="Proteomes" id="UP000029725">
    <property type="component" value="Unassembled WGS sequence"/>
</dbReference>
<organism evidence="1 2">
    <name type="scientific">Mitosporidium daphniae</name>
    <dbReference type="NCBI Taxonomy" id="1485682"/>
    <lineage>
        <taxon>Eukaryota</taxon>
        <taxon>Fungi</taxon>
        <taxon>Fungi incertae sedis</taxon>
        <taxon>Microsporidia</taxon>
        <taxon>Mitosporidium</taxon>
    </lineage>
</organism>
<protein>
    <submittedName>
        <fullName evidence="1">Uncharacterized protein</fullName>
    </submittedName>
</protein>
<proteinExistence type="predicted"/>
<name>A0A098VZE5_9MICR</name>
<dbReference type="AlphaFoldDB" id="A0A098VZE5"/>
<dbReference type="EMBL" id="JMKJ01000011">
    <property type="protein sequence ID" value="KGG53126.1"/>
    <property type="molecule type" value="Genomic_DNA"/>
</dbReference>
<evidence type="ECO:0000313" key="1">
    <source>
        <dbReference type="EMBL" id="KGG53126.1"/>
    </source>
</evidence>
<accession>A0A098VZE5</accession>
<dbReference type="GeneID" id="25257978"/>
<dbReference type="RefSeq" id="XP_013239553.1">
    <property type="nucleotide sequence ID" value="XM_013384099.1"/>
</dbReference>
<evidence type="ECO:0000313" key="2">
    <source>
        <dbReference type="Proteomes" id="UP000029725"/>
    </source>
</evidence>
<dbReference type="VEuPathDB" id="MicrosporidiaDB:DI09_10p230"/>
<sequence length="212" mass="24405">MCSINVSFDEHSLRENARIKLSQSSTHLLASRANDRTVLPSADTQSIYGPILRTDQWCCSHSYSPSRKYLVSFFEATNRVQLEETKPTRWMRVSRCDATGTPITIEVDHGPFYFQKGVEFFKDNQGTDHLDEYCLEKGQPDQGCEDPIVGRHRYRPDFGERFVGRRRPCLFVADISTGLVTDIMLPDKCGYVVEVVRFPYFRLFGWNTLVDS</sequence>
<keyword evidence="2" id="KW-1185">Reference proteome</keyword>
<dbReference type="HOGENOM" id="CLU_1299990_0_0_1"/>